<gene>
    <name evidence="3" type="ORF">ACFFF7_00615</name>
</gene>
<proteinExistence type="predicted"/>
<accession>A0ABV6PFP2</accession>
<evidence type="ECO:0000256" key="1">
    <source>
        <dbReference type="SAM" id="Phobius"/>
    </source>
</evidence>
<reference evidence="3 4" key="1">
    <citation type="submission" date="2024-09" db="EMBL/GenBank/DDBJ databases">
        <authorList>
            <person name="Sun Q."/>
            <person name="Mori K."/>
        </authorList>
    </citation>
    <scope>NUCLEOTIDE SEQUENCE [LARGE SCALE GENOMIC DNA]</scope>
    <source>
        <strain evidence="3 4">NCAIM B.02537</strain>
    </source>
</reference>
<feature type="signal peptide" evidence="2">
    <location>
        <begin position="1"/>
        <end position="27"/>
    </location>
</feature>
<keyword evidence="1" id="KW-0812">Transmembrane</keyword>
<keyword evidence="4" id="KW-1185">Reference proteome</keyword>
<dbReference type="EMBL" id="JBHLTL010000001">
    <property type="protein sequence ID" value="MFC0587908.1"/>
    <property type="molecule type" value="Genomic_DNA"/>
</dbReference>
<evidence type="ECO:0000313" key="4">
    <source>
        <dbReference type="Proteomes" id="UP001589943"/>
    </source>
</evidence>
<protein>
    <recommendedName>
        <fullName evidence="5">17 kDa surface antigen</fullName>
    </recommendedName>
</protein>
<feature type="chain" id="PRO_5045376461" description="17 kDa surface antigen" evidence="2">
    <location>
        <begin position="28"/>
        <end position="200"/>
    </location>
</feature>
<keyword evidence="1" id="KW-1133">Transmembrane helix</keyword>
<organism evidence="3 4">
    <name type="scientific">Novosphingobium aquiterrae</name>
    <dbReference type="NCBI Taxonomy" id="624388"/>
    <lineage>
        <taxon>Bacteria</taxon>
        <taxon>Pseudomonadati</taxon>
        <taxon>Pseudomonadota</taxon>
        <taxon>Alphaproteobacteria</taxon>
        <taxon>Sphingomonadales</taxon>
        <taxon>Sphingomonadaceae</taxon>
        <taxon>Novosphingobium</taxon>
    </lineage>
</organism>
<keyword evidence="2" id="KW-0732">Signal</keyword>
<evidence type="ECO:0000313" key="3">
    <source>
        <dbReference type="EMBL" id="MFC0587908.1"/>
    </source>
</evidence>
<feature type="transmembrane region" description="Helical" evidence="1">
    <location>
        <begin position="43"/>
        <end position="62"/>
    </location>
</feature>
<evidence type="ECO:0008006" key="5">
    <source>
        <dbReference type="Google" id="ProtNLM"/>
    </source>
</evidence>
<dbReference type="Proteomes" id="UP001589943">
    <property type="component" value="Unassembled WGS sequence"/>
</dbReference>
<comment type="caution">
    <text evidence="3">The sequence shown here is derived from an EMBL/GenBank/DDBJ whole genome shotgun (WGS) entry which is preliminary data.</text>
</comment>
<sequence>MKTLSKALVGTIAAGAMAISSATPAMADTYGHRDRDGISAGDVIAGALIIGGIAAVASAASNNRGYDRGDYRYDRAGYGWNNGYDDYNRGSYYGGNPRQAVEQCVYAAERNAGRYSYGRADVTDIRQVRNTRYGFEVKGRIAVNQQNRGWRSGDGYYGRGWGGDYRGWNSNLRGYDSGSFECKFERGRVVDLDFDGIRGL</sequence>
<dbReference type="RefSeq" id="WP_379479431.1">
    <property type="nucleotide sequence ID" value="NZ_JBHLTL010000001.1"/>
</dbReference>
<evidence type="ECO:0000256" key="2">
    <source>
        <dbReference type="SAM" id="SignalP"/>
    </source>
</evidence>
<keyword evidence="1" id="KW-0472">Membrane</keyword>
<name>A0ABV6PFP2_9SPHN</name>